<comment type="caution">
    <text evidence="2">The sequence shown here is derived from an EMBL/GenBank/DDBJ whole genome shotgun (WGS) entry which is preliminary data.</text>
</comment>
<dbReference type="Proteomes" id="UP000271031">
    <property type="component" value="Unassembled WGS sequence"/>
</dbReference>
<protein>
    <submittedName>
        <fullName evidence="2">Uncharacterized protein</fullName>
    </submittedName>
</protein>
<feature type="transmembrane region" description="Helical" evidence="1">
    <location>
        <begin position="56"/>
        <end position="75"/>
    </location>
</feature>
<feature type="transmembrane region" description="Helical" evidence="1">
    <location>
        <begin position="87"/>
        <end position="106"/>
    </location>
</feature>
<dbReference type="RefSeq" id="WP_122918796.1">
    <property type="nucleotide sequence ID" value="NZ_RHHQ01000012.1"/>
</dbReference>
<feature type="transmembrane region" description="Helical" evidence="1">
    <location>
        <begin position="34"/>
        <end position="50"/>
    </location>
</feature>
<evidence type="ECO:0000313" key="3">
    <source>
        <dbReference type="Proteomes" id="UP000271031"/>
    </source>
</evidence>
<organism evidence="2 3">
    <name type="scientific">Brevibacillus fluminis</name>
    <dbReference type="NCBI Taxonomy" id="511487"/>
    <lineage>
        <taxon>Bacteria</taxon>
        <taxon>Bacillati</taxon>
        <taxon>Bacillota</taxon>
        <taxon>Bacilli</taxon>
        <taxon>Bacillales</taxon>
        <taxon>Paenibacillaceae</taxon>
        <taxon>Brevibacillus</taxon>
    </lineage>
</organism>
<evidence type="ECO:0000256" key="1">
    <source>
        <dbReference type="SAM" id="Phobius"/>
    </source>
</evidence>
<dbReference type="AlphaFoldDB" id="A0A3M8DIZ5"/>
<proteinExistence type="predicted"/>
<reference evidence="2 3" key="1">
    <citation type="submission" date="2018-10" db="EMBL/GenBank/DDBJ databases">
        <title>Phylogenomics of Brevibacillus.</title>
        <authorList>
            <person name="Dunlap C."/>
        </authorList>
    </citation>
    <scope>NUCLEOTIDE SEQUENCE [LARGE SCALE GENOMIC DNA]</scope>
    <source>
        <strain evidence="2 3">JCM 15716</strain>
    </source>
</reference>
<evidence type="ECO:0000313" key="2">
    <source>
        <dbReference type="EMBL" id="RNB87097.1"/>
    </source>
</evidence>
<keyword evidence="1" id="KW-0812">Transmembrane</keyword>
<accession>A0A3M8DIZ5</accession>
<gene>
    <name evidence="2" type="ORF">EDM56_15495</name>
</gene>
<keyword evidence="1" id="KW-0472">Membrane</keyword>
<name>A0A3M8DIZ5_9BACL</name>
<dbReference type="EMBL" id="RHHQ01000012">
    <property type="protein sequence ID" value="RNB87097.1"/>
    <property type="molecule type" value="Genomic_DNA"/>
</dbReference>
<feature type="transmembrane region" description="Helical" evidence="1">
    <location>
        <begin position="6"/>
        <end position="22"/>
    </location>
</feature>
<sequence>MLTFGIVFLILASCFLIVPFLFDQQSRSKLKRSLGVGCLIALVCTLLSLVTKNWAIAAYGSGYFGALCLAVGGFLSSRYLRQWLGHAHFFALIGLPNFFVGLIFFYKLS</sequence>
<keyword evidence="1" id="KW-1133">Transmembrane helix</keyword>
<keyword evidence="3" id="KW-1185">Reference proteome</keyword>